<comment type="caution">
    <text evidence="1">The sequence shown here is derived from an EMBL/GenBank/DDBJ whole genome shotgun (WGS) entry which is preliminary data.</text>
</comment>
<proteinExistence type="predicted"/>
<dbReference type="Pfam" id="PF23812">
    <property type="entry name" value="Phage_TAC_18"/>
    <property type="match status" value="1"/>
</dbReference>
<gene>
    <name evidence="1" type="ORF">J2Z75_000344</name>
</gene>
<accession>A0ABS4EFZ2</accession>
<dbReference type="InterPro" id="IPR056919">
    <property type="entry name" value="Phage_TAC_18"/>
</dbReference>
<reference evidence="1 2" key="1">
    <citation type="submission" date="2021-03" db="EMBL/GenBank/DDBJ databases">
        <title>Genomic Encyclopedia of Type Strains, Phase IV (KMG-IV): sequencing the most valuable type-strain genomes for metagenomic binning, comparative biology and taxonomic classification.</title>
        <authorList>
            <person name="Goeker M."/>
        </authorList>
    </citation>
    <scope>NUCLEOTIDE SEQUENCE [LARGE SCALE GENOMIC DNA]</scope>
    <source>
        <strain evidence="1 2">DSM 26427</strain>
    </source>
</reference>
<name>A0ABS4EFZ2_9HYPH</name>
<keyword evidence="2" id="KW-1185">Reference proteome</keyword>
<protein>
    <submittedName>
        <fullName evidence="1">Uncharacterized protein</fullName>
    </submittedName>
</protein>
<organism evidence="1 2">
    <name type="scientific">Rhizobium herbae</name>
    <dbReference type="NCBI Taxonomy" id="508661"/>
    <lineage>
        <taxon>Bacteria</taxon>
        <taxon>Pseudomonadati</taxon>
        <taxon>Pseudomonadota</taxon>
        <taxon>Alphaproteobacteria</taxon>
        <taxon>Hyphomicrobiales</taxon>
        <taxon>Rhizobiaceae</taxon>
        <taxon>Rhizobium/Agrobacterium group</taxon>
        <taxon>Rhizobium</taxon>
    </lineage>
</organism>
<dbReference type="RefSeq" id="WP_209846809.1">
    <property type="nucleotide sequence ID" value="NZ_JAGGJV010000001.1"/>
</dbReference>
<evidence type="ECO:0000313" key="2">
    <source>
        <dbReference type="Proteomes" id="UP000823786"/>
    </source>
</evidence>
<evidence type="ECO:0000313" key="1">
    <source>
        <dbReference type="EMBL" id="MBP1856864.1"/>
    </source>
</evidence>
<sequence>MRIQRHLVEALRANLRAGGVPRLPAGGDLCWKWFIDLNRTRTWHAAGPNAISYCEIEAYCRVRRWPLEQRHIEVLTAMDEAYLEHFRQAHARVQAGGKPQQRHTGQAITPDLLDALFA</sequence>
<dbReference type="Proteomes" id="UP000823786">
    <property type="component" value="Unassembled WGS sequence"/>
</dbReference>
<dbReference type="EMBL" id="JAGGJV010000001">
    <property type="protein sequence ID" value="MBP1856864.1"/>
    <property type="molecule type" value="Genomic_DNA"/>
</dbReference>